<dbReference type="Pfam" id="PF07715">
    <property type="entry name" value="Plug"/>
    <property type="match status" value="1"/>
</dbReference>
<dbReference type="OrthoDB" id="609485at2"/>
<dbReference type="Gene3D" id="2.60.40.1930">
    <property type="match status" value="1"/>
</dbReference>
<keyword evidence="4" id="KW-1185">Reference proteome</keyword>
<evidence type="ECO:0000259" key="2">
    <source>
        <dbReference type="Pfam" id="PF07715"/>
    </source>
</evidence>
<dbReference type="AlphaFoldDB" id="A0A495JB72"/>
<name>A0A495JB72_9SPHI</name>
<dbReference type="RefSeq" id="WP_121201650.1">
    <property type="nucleotide sequence ID" value="NZ_RBKU01000001.1"/>
</dbReference>
<dbReference type="EMBL" id="RBKU01000001">
    <property type="protein sequence ID" value="RKR85612.1"/>
    <property type="molecule type" value="Genomic_DNA"/>
</dbReference>
<keyword evidence="1" id="KW-0732">Signal</keyword>
<keyword evidence="3" id="KW-0675">Receptor</keyword>
<reference evidence="3 4" key="1">
    <citation type="submission" date="2018-10" db="EMBL/GenBank/DDBJ databases">
        <title>Genomic Encyclopedia of Archaeal and Bacterial Type Strains, Phase II (KMG-II): from individual species to whole genera.</title>
        <authorList>
            <person name="Goeker M."/>
        </authorList>
    </citation>
    <scope>NUCLEOTIDE SEQUENCE [LARGE SCALE GENOMIC DNA]</scope>
    <source>
        <strain evidence="3 4">DSM 18602</strain>
    </source>
</reference>
<organism evidence="3 4">
    <name type="scientific">Mucilaginibacter gracilis</name>
    <dbReference type="NCBI Taxonomy" id="423350"/>
    <lineage>
        <taxon>Bacteria</taxon>
        <taxon>Pseudomonadati</taxon>
        <taxon>Bacteroidota</taxon>
        <taxon>Sphingobacteriia</taxon>
        <taxon>Sphingobacteriales</taxon>
        <taxon>Sphingobacteriaceae</taxon>
        <taxon>Mucilaginibacter</taxon>
    </lineage>
</organism>
<evidence type="ECO:0000313" key="4">
    <source>
        <dbReference type="Proteomes" id="UP000268007"/>
    </source>
</evidence>
<feature type="chain" id="PRO_5019812308" evidence="1">
    <location>
        <begin position="19"/>
        <end position="912"/>
    </location>
</feature>
<dbReference type="SUPFAM" id="SSF56935">
    <property type="entry name" value="Porins"/>
    <property type="match status" value="1"/>
</dbReference>
<comment type="caution">
    <text evidence="3">The sequence shown here is derived from an EMBL/GenBank/DDBJ whole genome shotgun (WGS) entry which is preliminary data.</text>
</comment>
<sequence>MNKFYIFLMLLLPLGALAAPGKTLNPAACTDTGLVKTISAKLNAYDLKFASEKVYLQLDKPYYAAGDDIWFKAYITTGSNHVLSKISGVLNVELINDRDSVQRAFKLPVIAGLAWGDIKLTDSLKEGNYRLRAYTNWMRNAPKPCFFEINIPIANGIINAVFTKASYVYSNLGNQTKVDGTIHYSTIDDKPYIGRDVTYEVKHDSPPSIIKGKGVTNISGDLGFSFLNSTDAQNTAITTHIKIDPKQVVTNVLTVKPAADKVDVQFFPESGSLVNGVRSKVAFKAVGSNGLGTEIKGSVFDDQGKEVAFVTTAHAGMGMFFLTPETGRKYTAKLTYPDGSNGTVNLPLAANDGYVLSVFNNSTAANITVKVALSQSTFQQNQNAEINLVAQCAGNVVYTAQSKLESTVFTTSIAKSRFPTGITQFTLFSAKGEPLNERIVFIQNPEQLSLNVNSTKETYKPREKVNLNVEAKHPDNQPALGAFSIAITDETKVAVNEDDENSILANMLLTSEIKGYIEKPNYYFSDNDKAKTDLDILMLTQGYRRFEWKDVLTDNLPALAFKPEKGLDISGAIKTPGGKPIANGKVILITNMGHMEVMNTVSDEQGRFLFNDLTFADSSKFRLQGRTKKDGDNVVVVLDKIKPPAIGKNKYVTDADVNSTMVTYLKNSKKQYDEFSKYGMTSKTNVLKEVNIKDKKQELRHTDNLNAGNNHEWIVKADKLAQHLRLIDAMVGVPGVTINPITHVASSRTGTMMIVLDGNPMDGVPGQPYTLDDIDISTVASIEVLNLAQSVIYGSRGQGGVLLVTSKQTPEDYADSWGKQEVSADGVLSFKPKGLYKAREFYAPRYDDPKINKSIADLRSTIYWNANIITDKDGKAAVEFFNADNPGTYRAVIEGIDTDGNMVRRVYRYKVE</sequence>
<dbReference type="InterPro" id="IPR037066">
    <property type="entry name" value="Plug_dom_sf"/>
</dbReference>
<evidence type="ECO:0000256" key="1">
    <source>
        <dbReference type="SAM" id="SignalP"/>
    </source>
</evidence>
<feature type="domain" description="TonB-dependent receptor plug" evidence="2">
    <location>
        <begin position="724"/>
        <end position="801"/>
    </location>
</feature>
<evidence type="ECO:0000313" key="3">
    <source>
        <dbReference type="EMBL" id="RKR85612.1"/>
    </source>
</evidence>
<proteinExistence type="predicted"/>
<gene>
    <name evidence="3" type="ORF">BDD43_5883</name>
</gene>
<protein>
    <submittedName>
        <fullName evidence="3">TonB-dependent receptor-like protein</fullName>
    </submittedName>
</protein>
<dbReference type="Gene3D" id="2.170.130.10">
    <property type="entry name" value="TonB-dependent receptor, plug domain"/>
    <property type="match status" value="1"/>
</dbReference>
<feature type="signal peptide" evidence="1">
    <location>
        <begin position="1"/>
        <end position="18"/>
    </location>
</feature>
<dbReference type="InterPro" id="IPR012910">
    <property type="entry name" value="Plug_dom"/>
</dbReference>
<accession>A0A495JB72</accession>
<dbReference type="Proteomes" id="UP000268007">
    <property type="component" value="Unassembled WGS sequence"/>
</dbReference>